<dbReference type="AlphaFoldDB" id="A0A1E5PI09"/>
<dbReference type="STRING" id="285458.BGM19_33575"/>
<dbReference type="InterPro" id="IPR016181">
    <property type="entry name" value="Acyl_CoA_acyltransferase"/>
</dbReference>
<gene>
    <name evidence="4" type="ORF">AS594_03210</name>
</gene>
<dbReference type="Proteomes" id="UP000095759">
    <property type="component" value="Unassembled WGS sequence"/>
</dbReference>
<keyword evidence="5" id="KW-1185">Reference proteome</keyword>
<dbReference type="Gene3D" id="3.40.630.30">
    <property type="match status" value="1"/>
</dbReference>
<dbReference type="EMBL" id="MEHJ01000001">
    <property type="protein sequence ID" value="OEJ29198.1"/>
    <property type="molecule type" value="Genomic_DNA"/>
</dbReference>
<dbReference type="RefSeq" id="WP_069930239.1">
    <property type="nucleotide sequence ID" value="NZ_MEHI01000001.1"/>
</dbReference>
<evidence type="ECO:0000256" key="1">
    <source>
        <dbReference type="ARBA" id="ARBA00022679"/>
    </source>
</evidence>
<sequence>MIEVRHAGPNDGHVLGEIHAAAWEVAYAPFFEPEFAARAVQSRRTRWHERIADGRGTILLAVVDDRPLALSVFLPSETRHGLAEICSFYSHPDGWGSGVAAALMTGTLRRLREDGFARVHLWTLRDTPQSRRFYTKCGFTETGAARAFDFGDGNALDQVEYERAC</sequence>
<accession>A0A1E5PI09</accession>
<feature type="domain" description="N-acetyltransferase" evidence="3">
    <location>
        <begin position="2"/>
        <end position="165"/>
    </location>
</feature>
<dbReference type="OrthoDB" id="5243635at2"/>
<dbReference type="GO" id="GO:0016747">
    <property type="term" value="F:acyltransferase activity, transferring groups other than amino-acyl groups"/>
    <property type="evidence" value="ECO:0007669"/>
    <property type="project" value="InterPro"/>
</dbReference>
<dbReference type="PANTHER" id="PTHR43877">
    <property type="entry name" value="AMINOALKYLPHOSPHONATE N-ACETYLTRANSFERASE-RELATED-RELATED"/>
    <property type="match status" value="1"/>
</dbReference>
<reference evidence="4 5" key="1">
    <citation type="submission" date="2016-08" db="EMBL/GenBank/DDBJ databases">
        <title>Complete genome sequence of Streptomyces agglomeratus strain 6-3-2, a novel anti-MRSA actinomycete isolated from Wuli of Tebit, China.</title>
        <authorList>
            <person name="Chen X."/>
        </authorList>
    </citation>
    <scope>NUCLEOTIDE SEQUENCE [LARGE SCALE GENOMIC DNA]</scope>
    <source>
        <strain evidence="4 5">6-3-2</strain>
    </source>
</reference>
<dbReference type="SUPFAM" id="SSF55729">
    <property type="entry name" value="Acyl-CoA N-acyltransferases (Nat)"/>
    <property type="match status" value="1"/>
</dbReference>
<dbReference type="InterPro" id="IPR000182">
    <property type="entry name" value="GNAT_dom"/>
</dbReference>
<evidence type="ECO:0000313" key="5">
    <source>
        <dbReference type="Proteomes" id="UP000095759"/>
    </source>
</evidence>
<keyword evidence="2" id="KW-0012">Acyltransferase</keyword>
<name>A0A1E5PI09_9ACTN</name>
<dbReference type="Pfam" id="PF00583">
    <property type="entry name" value="Acetyltransf_1"/>
    <property type="match status" value="1"/>
</dbReference>
<organism evidence="4 5">
    <name type="scientific">Streptomyces agglomeratus</name>
    <dbReference type="NCBI Taxonomy" id="285458"/>
    <lineage>
        <taxon>Bacteria</taxon>
        <taxon>Bacillati</taxon>
        <taxon>Actinomycetota</taxon>
        <taxon>Actinomycetes</taxon>
        <taxon>Kitasatosporales</taxon>
        <taxon>Streptomycetaceae</taxon>
        <taxon>Streptomyces</taxon>
    </lineage>
</organism>
<dbReference type="PROSITE" id="PS51186">
    <property type="entry name" value="GNAT"/>
    <property type="match status" value="1"/>
</dbReference>
<evidence type="ECO:0000313" key="4">
    <source>
        <dbReference type="EMBL" id="OEJ29198.1"/>
    </source>
</evidence>
<comment type="caution">
    <text evidence="4">The sequence shown here is derived from an EMBL/GenBank/DDBJ whole genome shotgun (WGS) entry which is preliminary data.</text>
</comment>
<keyword evidence="1 4" id="KW-0808">Transferase</keyword>
<proteinExistence type="predicted"/>
<dbReference type="CDD" id="cd04301">
    <property type="entry name" value="NAT_SF"/>
    <property type="match status" value="1"/>
</dbReference>
<evidence type="ECO:0000259" key="3">
    <source>
        <dbReference type="PROSITE" id="PS51186"/>
    </source>
</evidence>
<evidence type="ECO:0000256" key="2">
    <source>
        <dbReference type="ARBA" id="ARBA00023315"/>
    </source>
</evidence>
<protein>
    <submittedName>
        <fullName evidence="4">GNAT family N-acetyltransferase</fullName>
    </submittedName>
</protein>
<dbReference type="InterPro" id="IPR050832">
    <property type="entry name" value="Bact_Acetyltransf"/>
</dbReference>